<name>A0A1Y2BUP9_9FUNG</name>
<feature type="disulfide bond" evidence="3">
    <location>
        <begin position="96"/>
        <end position="108"/>
    </location>
</feature>
<feature type="disulfide bond" evidence="3">
    <location>
        <begin position="163"/>
        <end position="177"/>
    </location>
</feature>
<feature type="domain" description="Chitin-binding type-1" evidence="5">
    <location>
        <begin position="207"/>
        <end position="252"/>
    </location>
</feature>
<evidence type="ECO:0000313" key="6">
    <source>
        <dbReference type="EMBL" id="ORY38492.1"/>
    </source>
</evidence>
<feature type="disulfide bond" evidence="3">
    <location>
        <begin position="87"/>
        <end position="102"/>
    </location>
</feature>
<feature type="disulfide bond" evidence="3">
    <location>
        <begin position="149"/>
        <end position="164"/>
    </location>
</feature>
<evidence type="ECO:0000256" key="3">
    <source>
        <dbReference type="PROSITE-ProRule" id="PRU00261"/>
    </source>
</evidence>
<evidence type="ECO:0000256" key="4">
    <source>
        <dbReference type="SAM" id="SignalP"/>
    </source>
</evidence>
<dbReference type="OrthoDB" id="1193027at2759"/>
<feature type="signal peptide" evidence="4">
    <location>
        <begin position="1"/>
        <end position="21"/>
    </location>
</feature>
<protein>
    <recommendedName>
        <fullName evidence="5">Chitin-binding type-1 domain-containing protein</fullName>
    </recommendedName>
</protein>
<dbReference type="SUPFAM" id="SSF57016">
    <property type="entry name" value="Plant lectins/antimicrobial peptides"/>
    <property type="match status" value="4"/>
</dbReference>
<dbReference type="CDD" id="cd00035">
    <property type="entry name" value="ChtBD1"/>
    <property type="match status" value="1"/>
</dbReference>
<feature type="disulfide bond" evidence="3">
    <location>
        <begin position="158"/>
        <end position="170"/>
    </location>
</feature>
<comment type="caution">
    <text evidence="6">The sequence shown here is derived from an EMBL/GenBank/DDBJ whole genome shotgun (WGS) entry which is preliminary data.</text>
</comment>
<feature type="domain" description="Chitin-binding type-1" evidence="5">
    <location>
        <begin position="21"/>
        <end position="64"/>
    </location>
</feature>
<keyword evidence="7" id="KW-1185">Reference proteome</keyword>
<dbReference type="Proteomes" id="UP000193920">
    <property type="component" value="Unassembled WGS sequence"/>
</dbReference>
<feature type="domain" description="Chitin-binding type-1" evidence="5">
    <location>
        <begin position="146"/>
        <end position="187"/>
    </location>
</feature>
<keyword evidence="1 3" id="KW-0147">Chitin-binding</keyword>
<dbReference type="AlphaFoldDB" id="A0A1Y2BUP9"/>
<dbReference type="PROSITE" id="PS50941">
    <property type="entry name" value="CHIT_BIND_I_2"/>
    <property type="match status" value="4"/>
</dbReference>
<feature type="disulfide bond" evidence="3">
    <location>
        <begin position="37"/>
        <end position="51"/>
    </location>
</feature>
<sequence>MKFVKFGIVVLSLFNFDLTLAKRCGKENGLSCPKGYCCSKYGYCGKSVDYCGVGCQSKFGECNKTTTTQKTKTINSKESNISTNGKCGPKNGNKICPKGKCCSKKGYCGETDAYCKSGCQSEFGVCKDTKKSSTKKTTKTSLISKNGKCGPKNGNKICPNNKCCSQYGYCGTSKAYCGKGCQSEFGKLASTLTSTSSAVETNPISTDGTCGPKHGNKVCPGNECCGSDGKCAFNNKACGIGCQKEFGGYCLPEDYRERVCMECVDCVDCRKNLFYALRCSSACASDPDHLDDGVFTLDYKEGEVAFITYRDDGAEIYEDYEGNTITIIYPEDKEPKTTTKKTPTATSTV</sequence>
<feature type="disulfide bond" evidence="3">
    <location>
        <begin position="32"/>
        <end position="44"/>
    </location>
</feature>
<dbReference type="PROSITE" id="PS00026">
    <property type="entry name" value="CHIT_BIND_I_1"/>
    <property type="match status" value="2"/>
</dbReference>
<gene>
    <name evidence="6" type="ORF">LY90DRAFT_459085</name>
</gene>
<dbReference type="InterPro" id="IPR018371">
    <property type="entry name" value="Chitin-binding_1_CS"/>
</dbReference>
<dbReference type="PANTHER" id="PTHR47849">
    <property type="entry name" value="CHITIN-BINDING LECTIN 1"/>
    <property type="match status" value="1"/>
</dbReference>
<feature type="disulfide bond" evidence="3">
    <location>
        <begin position="210"/>
        <end position="225"/>
    </location>
</feature>
<comment type="caution">
    <text evidence="3">Lacks conserved residue(s) required for the propagation of feature annotation.</text>
</comment>
<proteinExistence type="predicted"/>
<dbReference type="Pfam" id="PF00187">
    <property type="entry name" value="Chitin_bind_1"/>
    <property type="match status" value="3"/>
</dbReference>
<feature type="disulfide bond" evidence="3">
    <location>
        <begin position="219"/>
        <end position="231"/>
    </location>
</feature>
<organism evidence="6 7">
    <name type="scientific">Neocallimastix californiae</name>
    <dbReference type="NCBI Taxonomy" id="1754190"/>
    <lineage>
        <taxon>Eukaryota</taxon>
        <taxon>Fungi</taxon>
        <taxon>Fungi incertae sedis</taxon>
        <taxon>Chytridiomycota</taxon>
        <taxon>Chytridiomycota incertae sedis</taxon>
        <taxon>Neocallimastigomycetes</taxon>
        <taxon>Neocallimastigales</taxon>
        <taxon>Neocallimastigaceae</taxon>
        <taxon>Neocallimastix</taxon>
    </lineage>
</organism>
<evidence type="ECO:0000259" key="5">
    <source>
        <dbReference type="PROSITE" id="PS50941"/>
    </source>
</evidence>
<keyword evidence="2 3" id="KW-1015">Disulfide bond</keyword>
<dbReference type="Gene3D" id="3.30.60.10">
    <property type="entry name" value="Endochitinase-like"/>
    <property type="match status" value="4"/>
</dbReference>
<evidence type="ECO:0000256" key="1">
    <source>
        <dbReference type="ARBA" id="ARBA00022669"/>
    </source>
</evidence>
<feature type="chain" id="PRO_5012237520" description="Chitin-binding type-1 domain-containing protein" evidence="4">
    <location>
        <begin position="22"/>
        <end position="349"/>
    </location>
</feature>
<dbReference type="SMART" id="SM00270">
    <property type="entry name" value="ChtBD1"/>
    <property type="match status" value="4"/>
</dbReference>
<feature type="disulfide bond" evidence="3">
    <location>
        <begin position="101"/>
        <end position="115"/>
    </location>
</feature>
<evidence type="ECO:0000256" key="2">
    <source>
        <dbReference type="ARBA" id="ARBA00023157"/>
    </source>
</evidence>
<reference evidence="6 7" key="1">
    <citation type="submission" date="2016-08" db="EMBL/GenBank/DDBJ databases">
        <title>A Parts List for Fungal Cellulosomes Revealed by Comparative Genomics.</title>
        <authorList>
            <consortium name="DOE Joint Genome Institute"/>
            <person name="Haitjema C.H."/>
            <person name="Gilmore S.P."/>
            <person name="Henske J.K."/>
            <person name="Solomon K.V."/>
            <person name="De Groot R."/>
            <person name="Kuo A."/>
            <person name="Mondo S.J."/>
            <person name="Salamov A.A."/>
            <person name="Labutti K."/>
            <person name="Zhao Z."/>
            <person name="Chiniquy J."/>
            <person name="Barry K."/>
            <person name="Brewer H.M."/>
            <person name="Purvine S.O."/>
            <person name="Wright A.T."/>
            <person name="Boxma B."/>
            <person name="Van Alen T."/>
            <person name="Hackstein J.H."/>
            <person name="Baker S.E."/>
            <person name="Grigoriev I.V."/>
            <person name="O'Malley M.A."/>
        </authorList>
    </citation>
    <scope>NUCLEOTIDE SEQUENCE [LARGE SCALE GENOMIC DNA]</scope>
    <source>
        <strain evidence="6 7">G1</strain>
    </source>
</reference>
<evidence type="ECO:0000313" key="7">
    <source>
        <dbReference type="Proteomes" id="UP000193920"/>
    </source>
</evidence>
<dbReference type="STRING" id="1754190.A0A1Y2BUP9"/>
<dbReference type="EMBL" id="MCOG01000136">
    <property type="protein sequence ID" value="ORY38492.1"/>
    <property type="molecule type" value="Genomic_DNA"/>
</dbReference>
<dbReference type="InterPro" id="IPR036861">
    <property type="entry name" value="Endochitinase-like_sf"/>
</dbReference>
<keyword evidence="4" id="KW-0732">Signal</keyword>
<dbReference type="InterPro" id="IPR001002">
    <property type="entry name" value="Chitin-bd_1"/>
</dbReference>
<feature type="domain" description="Chitin-binding type-1" evidence="5">
    <location>
        <begin position="84"/>
        <end position="128"/>
    </location>
</feature>
<feature type="disulfide bond" evidence="3">
    <location>
        <begin position="224"/>
        <end position="238"/>
    </location>
</feature>
<accession>A0A1Y2BUP9</accession>
<dbReference type="GO" id="GO:0008061">
    <property type="term" value="F:chitin binding"/>
    <property type="evidence" value="ECO:0007669"/>
    <property type="project" value="UniProtKB-UniRule"/>
</dbReference>